<keyword evidence="6" id="KW-1185">Reference proteome</keyword>
<dbReference type="InterPro" id="IPR029063">
    <property type="entry name" value="SAM-dependent_MTases_sf"/>
</dbReference>
<evidence type="ECO:0000259" key="4">
    <source>
        <dbReference type="Pfam" id="PF08241"/>
    </source>
</evidence>
<feature type="domain" description="Methyltransferase type 11" evidence="4">
    <location>
        <begin position="50"/>
        <end position="138"/>
    </location>
</feature>
<evidence type="ECO:0000313" key="5">
    <source>
        <dbReference type="EMBL" id="UNY98827.1"/>
    </source>
</evidence>
<keyword evidence="3" id="KW-0808">Transferase</keyword>
<accession>A0ABY3YLY1</accession>
<dbReference type="CDD" id="cd02440">
    <property type="entry name" value="AdoMet_MTases"/>
    <property type="match status" value="1"/>
</dbReference>
<evidence type="ECO:0000256" key="1">
    <source>
        <dbReference type="ARBA" id="ARBA00008361"/>
    </source>
</evidence>
<dbReference type="InterPro" id="IPR013216">
    <property type="entry name" value="Methyltransf_11"/>
</dbReference>
<organism evidence="5 6">
    <name type="scientific">Zhouia spongiae</name>
    <dbReference type="NCBI Taxonomy" id="2202721"/>
    <lineage>
        <taxon>Bacteria</taxon>
        <taxon>Pseudomonadati</taxon>
        <taxon>Bacteroidota</taxon>
        <taxon>Flavobacteriia</taxon>
        <taxon>Flavobacteriales</taxon>
        <taxon>Flavobacteriaceae</taxon>
        <taxon>Zhouia</taxon>
    </lineage>
</organism>
<dbReference type="RefSeq" id="WP_242937233.1">
    <property type="nucleotide sequence ID" value="NZ_CP094326.1"/>
</dbReference>
<gene>
    <name evidence="5" type="ORF">MQE36_00385</name>
</gene>
<sequence>MNYSKAYIYNMDSEIFSKQSDYYKKYRPEYPDEMFRFLYRHLKRRDNAYDCGTGTGTIAYRLAERFKMVYAVDVSAEQLRNAVQKENIEYSLGKAEEMPFPDRFFDLVTVGQALHWFDTDKFFGEVTRVLKPDGVIAIMGYGRIMAEEQIDVKIHEFYRTMFANYYTANRKLLEHEYRNIRFPFDETECPGFEIEYHWDIKDLQGYFYSWSAVQRYIDENHSDPTIAIIDSLRSLWKERRKVRFPVFIRLGRLNRS</sequence>
<proteinExistence type="inferred from homology"/>
<keyword evidence="2 5" id="KW-0489">Methyltransferase</keyword>
<reference evidence="5 6" key="1">
    <citation type="journal article" date="2018" name="Int. J. Syst. Evol. Microbiol.">
        <title>Zhouia spongiae sp. nov., isolated from a marine sponge.</title>
        <authorList>
            <person name="Zhuang L."/>
            <person name="Lin B."/>
            <person name="Qin F."/>
            <person name="Luo L."/>
        </authorList>
    </citation>
    <scope>NUCLEOTIDE SEQUENCE [LARGE SCALE GENOMIC DNA]</scope>
    <source>
        <strain evidence="5 6">HN-Y44</strain>
    </source>
</reference>
<evidence type="ECO:0000256" key="2">
    <source>
        <dbReference type="ARBA" id="ARBA00022603"/>
    </source>
</evidence>
<dbReference type="GO" id="GO:0008168">
    <property type="term" value="F:methyltransferase activity"/>
    <property type="evidence" value="ECO:0007669"/>
    <property type="project" value="UniProtKB-KW"/>
</dbReference>
<dbReference type="PANTHER" id="PTHR44942">
    <property type="entry name" value="METHYLTRANSF_11 DOMAIN-CONTAINING PROTEIN"/>
    <property type="match status" value="1"/>
</dbReference>
<dbReference type="Proteomes" id="UP000829476">
    <property type="component" value="Chromosome"/>
</dbReference>
<evidence type="ECO:0000256" key="3">
    <source>
        <dbReference type="ARBA" id="ARBA00022679"/>
    </source>
</evidence>
<dbReference type="PANTHER" id="PTHR44942:SF4">
    <property type="entry name" value="METHYLTRANSFERASE TYPE 11 DOMAIN-CONTAINING PROTEIN"/>
    <property type="match status" value="1"/>
</dbReference>
<dbReference type="EMBL" id="CP094326">
    <property type="protein sequence ID" value="UNY98827.1"/>
    <property type="molecule type" value="Genomic_DNA"/>
</dbReference>
<dbReference type="InterPro" id="IPR051052">
    <property type="entry name" value="Diverse_substrate_MTase"/>
</dbReference>
<dbReference type="Gene3D" id="3.40.50.150">
    <property type="entry name" value="Vaccinia Virus protein VP39"/>
    <property type="match status" value="1"/>
</dbReference>
<dbReference type="Pfam" id="PF08241">
    <property type="entry name" value="Methyltransf_11"/>
    <property type="match status" value="1"/>
</dbReference>
<comment type="similarity">
    <text evidence="1">Belongs to the methyltransferase superfamily.</text>
</comment>
<name>A0ABY3YLY1_9FLAO</name>
<protein>
    <submittedName>
        <fullName evidence="5">Class I SAM-dependent methyltransferase</fullName>
    </submittedName>
</protein>
<dbReference type="SUPFAM" id="SSF53335">
    <property type="entry name" value="S-adenosyl-L-methionine-dependent methyltransferases"/>
    <property type="match status" value="1"/>
</dbReference>
<evidence type="ECO:0000313" key="6">
    <source>
        <dbReference type="Proteomes" id="UP000829476"/>
    </source>
</evidence>
<dbReference type="GO" id="GO:0032259">
    <property type="term" value="P:methylation"/>
    <property type="evidence" value="ECO:0007669"/>
    <property type="project" value="UniProtKB-KW"/>
</dbReference>